<comment type="caution">
    <text evidence="9">The sequence shown here is derived from an EMBL/GenBank/DDBJ whole genome shotgun (WGS) entry which is preliminary data.</text>
</comment>
<evidence type="ECO:0000256" key="6">
    <source>
        <dbReference type="PIRSR" id="PIRSR602324-1"/>
    </source>
</evidence>
<feature type="signal peptide" evidence="7">
    <location>
        <begin position="1"/>
        <end position="22"/>
    </location>
</feature>
<dbReference type="AlphaFoldDB" id="A0A4Q1HEQ7"/>
<reference evidence="9 10" key="1">
    <citation type="journal article" date="2017" name="Int. J. Syst. Evol. Microbiol.">
        <title>Achromobacter aloeverae sp. nov., isolated from the root of Aloe vera (L.) Burm.f.</title>
        <authorList>
            <person name="Kuncharoen N."/>
            <person name="Muramatsu Y."/>
            <person name="Shibata C."/>
            <person name="Kamakura Y."/>
            <person name="Nakagawa Y."/>
            <person name="Tanasupawat S."/>
        </authorList>
    </citation>
    <scope>NUCLEOTIDE SEQUENCE [LARGE SCALE GENOMIC DNA]</scope>
    <source>
        <strain evidence="9 10">AVA-1</strain>
    </source>
</reference>
<organism evidence="9 10">
    <name type="scientific">Achromobacter aloeverae</name>
    <dbReference type="NCBI Taxonomy" id="1750518"/>
    <lineage>
        <taxon>Bacteria</taxon>
        <taxon>Pseudomonadati</taxon>
        <taxon>Pseudomonadota</taxon>
        <taxon>Betaproteobacteria</taxon>
        <taxon>Burkholderiales</taxon>
        <taxon>Alcaligenaceae</taxon>
        <taxon>Achromobacter</taxon>
    </lineage>
</organism>
<dbReference type="Gene3D" id="1.10.760.10">
    <property type="entry name" value="Cytochrome c-like domain"/>
    <property type="match status" value="1"/>
</dbReference>
<keyword evidence="1" id="KW-0813">Transport</keyword>
<dbReference type="EMBL" id="PYAL01000007">
    <property type="protein sequence ID" value="RXN85072.1"/>
    <property type="molecule type" value="Genomic_DNA"/>
</dbReference>
<dbReference type="InterPro" id="IPR009056">
    <property type="entry name" value="Cyt_c-like_dom"/>
</dbReference>
<dbReference type="PRINTS" id="PR00606">
    <property type="entry name" value="CYTCHROMECID"/>
</dbReference>
<evidence type="ECO:0000256" key="2">
    <source>
        <dbReference type="ARBA" id="ARBA00022617"/>
    </source>
</evidence>
<dbReference type="GO" id="GO:0009055">
    <property type="term" value="F:electron transfer activity"/>
    <property type="evidence" value="ECO:0007669"/>
    <property type="project" value="InterPro"/>
</dbReference>
<dbReference type="GO" id="GO:0005506">
    <property type="term" value="F:iron ion binding"/>
    <property type="evidence" value="ECO:0007669"/>
    <property type="project" value="InterPro"/>
</dbReference>
<evidence type="ECO:0000256" key="1">
    <source>
        <dbReference type="ARBA" id="ARBA00022448"/>
    </source>
</evidence>
<evidence type="ECO:0000313" key="10">
    <source>
        <dbReference type="Proteomes" id="UP000290849"/>
    </source>
</evidence>
<comment type="PTM">
    <text evidence="6">Binds 1 heme c group covalently per subunit.</text>
</comment>
<feature type="domain" description="Cytochrome c" evidence="8">
    <location>
        <begin position="20"/>
        <end position="110"/>
    </location>
</feature>
<dbReference type="OrthoDB" id="9814063at2"/>
<keyword evidence="5 6" id="KW-0408">Iron</keyword>
<dbReference type="PROSITE" id="PS51007">
    <property type="entry name" value="CYTC"/>
    <property type="match status" value="1"/>
</dbReference>
<feature type="binding site" description="covalent" evidence="6">
    <location>
        <position position="43"/>
    </location>
    <ligand>
        <name>heme c</name>
        <dbReference type="ChEBI" id="CHEBI:61717"/>
    </ligand>
</feature>
<feature type="binding site" description="covalent" evidence="6">
    <location>
        <position position="39"/>
    </location>
    <ligand>
        <name>heme c</name>
        <dbReference type="ChEBI" id="CHEBI:61717"/>
    </ligand>
</feature>
<dbReference type="InterPro" id="IPR002324">
    <property type="entry name" value="Cyt_c_ID"/>
</dbReference>
<accession>A0A4Q1HEQ7</accession>
<proteinExistence type="predicted"/>
<feature type="chain" id="PRO_5020562371" evidence="7">
    <location>
        <begin position="23"/>
        <end position="130"/>
    </location>
</feature>
<dbReference type="InterPro" id="IPR036909">
    <property type="entry name" value="Cyt_c-like_dom_sf"/>
</dbReference>
<gene>
    <name evidence="9" type="ORF">C7R54_21375</name>
</gene>
<name>A0A4Q1HEQ7_9BURK</name>
<keyword evidence="10" id="KW-1185">Reference proteome</keyword>
<protein>
    <submittedName>
        <fullName evidence="9">Cytochrome C</fullName>
    </submittedName>
</protein>
<evidence type="ECO:0000256" key="4">
    <source>
        <dbReference type="ARBA" id="ARBA00022982"/>
    </source>
</evidence>
<feature type="binding site" description="covalent" evidence="6">
    <location>
        <position position="88"/>
    </location>
    <ligand>
        <name>heme c</name>
        <dbReference type="ChEBI" id="CHEBI:61717"/>
    </ligand>
</feature>
<evidence type="ECO:0000313" key="9">
    <source>
        <dbReference type="EMBL" id="RXN85072.1"/>
    </source>
</evidence>
<evidence type="ECO:0000256" key="3">
    <source>
        <dbReference type="ARBA" id="ARBA00022723"/>
    </source>
</evidence>
<keyword evidence="3 6" id="KW-0479">Metal-binding</keyword>
<keyword evidence="7" id="KW-0732">Signal</keyword>
<dbReference type="SUPFAM" id="SSF46626">
    <property type="entry name" value="Cytochrome c"/>
    <property type="match status" value="1"/>
</dbReference>
<dbReference type="Proteomes" id="UP000290849">
    <property type="component" value="Unassembled WGS sequence"/>
</dbReference>
<dbReference type="Pfam" id="PF13442">
    <property type="entry name" value="Cytochrome_CBB3"/>
    <property type="match status" value="1"/>
</dbReference>
<keyword evidence="4" id="KW-0249">Electron transport</keyword>
<evidence type="ECO:0000259" key="8">
    <source>
        <dbReference type="PROSITE" id="PS51007"/>
    </source>
</evidence>
<keyword evidence="2 6" id="KW-0349">Heme</keyword>
<dbReference type="GO" id="GO:0020037">
    <property type="term" value="F:heme binding"/>
    <property type="evidence" value="ECO:0007669"/>
    <property type="project" value="InterPro"/>
</dbReference>
<evidence type="ECO:0000256" key="5">
    <source>
        <dbReference type="ARBA" id="ARBA00023004"/>
    </source>
</evidence>
<evidence type="ECO:0000256" key="7">
    <source>
        <dbReference type="SAM" id="SignalP"/>
    </source>
</evidence>
<sequence>MNVAWRLAWCGLLAAVAQPASAQAGIPAQVAELLRSKVCLGCHQVDTPRVGPPFRAVAQRYGSQPQALEYLEQSIRNGGRYRWGKLSMAAQPQVSQDEARQIAQWILTLAPAAASAPATSPASSPAANKP</sequence>